<feature type="transmembrane region" description="Helical" evidence="1">
    <location>
        <begin position="29"/>
        <end position="43"/>
    </location>
</feature>
<keyword evidence="1" id="KW-1133">Transmembrane helix</keyword>
<dbReference type="PATRIC" id="fig|1462.6.peg.2513"/>
<gene>
    <name evidence="2" type="ORF">LG52_2244</name>
</gene>
<reference evidence="2 3" key="1">
    <citation type="submission" date="2015-01" db="EMBL/GenBank/DDBJ databases">
        <authorList>
            <person name="Filippidou S."/>
            <person name="Jeanneret N."/>
            <person name="Russel-Delif L."/>
            <person name="Junier T."/>
            <person name="Wunderlin T."/>
            <person name="Molina V."/>
            <person name="Johnson S.L."/>
            <person name="Davenport K.W."/>
            <person name="Chain P.S."/>
            <person name="Dorador C."/>
            <person name="Junier P."/>
        </authorList>
    </citation>
    <scope>NUCLEOTIDE SEQUENCE [LARGE SCALE GENOMIC DNA]</scope>
    <source>
        <strain evidence="2 3">Et7/4</strain>
    </source>
</reference>
<accession>A0A0D8BS27</accession>
<evidence type="ECO:0000313" key="2">
    <source>
        <dbReference type="EMBL" id="KJE26774.1"/>
    </source>
</evidence>
<protein>
    <submittedName>
        <fullName evidence="2">Putative membrane protein</fullName>
    </submittedName>
</protein>
<comment type="caution">
    <text evidence="2">The sequence shown here is derived from an EMBL/GenBank/DDBJ whole genome shotgun (WGS) entry which is preliminary data.</text>
</comment>
<keyword evidence="1" id="KW-0472">Membrane</keyword>
<proteinExistence type="predicted"/>
<evidence type="ECO:0000256" key="1">
    <source>
        <dbReference type="SAM" id="Phobius"/>
    </source>
</evidence>
<name>A0A0D8BS27_GEOKU</name>
<dbReference type="Proteomes" id="UP000032522">
    <property type="component" value="Unassembled WGS sequence"/>
</dbReference>
<dbReference type="EMBL" id="JYBP01000003">
    <property type="protein sequence ID" value="KJE26774.1"/>
    <property type="molecule type" value="Genomic_DNA"/>
</dbReference>
<evidence type="ECO:0000313" key="3">
    <source>
        <dbReference type="Proteomes" id="UP000032522"/>
    </source>
</evidence>
<sequence length="44" mass="5358">MMFKLLYSLVIAFLLYVLIERKGKPREKILFYTCIFILLFLLSR</sequence>
<organism evidence="2 3">
    <name type="scientific">Geobacillus kaustophilus</name>
    <dbReference type="NCBI Taxonomy" id="1462"/>
    <lineage>
        <taxon>Bacteria</taxon>
        <taxon>Bacillati</taxon>
        <taxon>Bacillota</taxon>
        <taxon>Bacilli</taxon>
        <taxon>Bacillales</taxon>
        <taxon>Anoxybacillaceae</taxon>
        <taxon>Geobacillus</taxon>
        <taxon>Geobacillus thermoleovorans group</taxon>
    </lineage>
</organism>
<dbReference type="AlphaFoldDB" id="A0A0D8BS27"/>
<keyword evidence="1" id="KW-0812">Transmembrane</keyword>